<dbReference type="RefSeq" id="WP_076745055.1">
    <property type="nucleotide sequence ID" value="NZ_MPSB01000010.1"/>
</dbReference>
<dbReference type="Proteomes" id="UP000188729">
    <property type="component" value="Unassembled WGS sequence"/>
</dbReference>
<keyword evidence="5" id="KW-1185">Reference proteome</keyword>
<feature type="domain" description="Methyl-accepting transducer" evidence="3">
    <location>
        <begin position="176"/>
        <end position="405"/>
    </location>
</feature>
<dbReference type="SUPFAM" id="SSF58104">
    <property type="entry name" value="Methyl-accepting chemotaxis protein (MCP) signaling domain"/>
    <property type="match status" value="1"/>
</dbReference>
<dbReference type="SMART" id="SM00283">
    <property type="entry name" value="MA"/>
    <property type="match status" value="1"/>
</dbReference>
<name>A0A1V2ESW1_9SPHN</name>
<dbReference type="OrthoDB" id="7441210at2"/>
<evidence type="ECO:0000256" key="1">
    <source>
        <dbReference type="ARBA" id="ARBA00023224"/>
    </source>
</evidence>
<evidence type="ECO:0000313" key="4">
    <source>
        <dbReference type="EMBL" id="ONF95623.1"/>
    </source>
</evidence>
<dbReference type="InterPro" id="IPR046342">
    <property type="entry name" value="CBS_dom_sf"/>
</dbReference>
<reference evidence="4 5" key="1">
    <citation type="submission" date="2016-11" db="EMBL/GenBank/DDBJ databases">
        <title>Genome sequence of Sphingomonas jeddahensis G39.</title>
        <authorList>
            <person name="Poehlein A."/>
            <person name="Wuebbeler J.H."/>
            <person name="Steinbuechel A."/>
            <person name="Daniel R."/>
        </authorList>
    </citation>
    <scope>NUCLEOTIDE SEQUENCE [LARGE SCALE GENOMIC DNA]</scope>
    <source>
        <strain evidence="4 5">G39</strain>
    </source>
</reference>
<protein>
    <submittedName>
        <fullName evidence="4">Methyl-accepting chemotaxis protein II</fullName>
    </submittedName>
</protein>
<organism evidence="4 5">
    <name type="scientific">Sphingomonas jeddahensis</name>
    <dbReference type="NCBI Taxonomy" id="1915074"/>
    <lineage>
        <taxon>Bacteria</taxon>
        <taxon>Pseudomonadati</taxon>
        <taxon>Pseudomonadota</taxon>
        <taxon>Alphaproteobacteria</taxon>
        <taxon>Sphingomonadales</taxon>
        <taxon>Sphingomonadaceae</taxon>
        <taxon>Sphingomonas</taxon>
    </lineage>
</organism>
<sequence length="439" mass="45555">MSRGGVVWAPSETVPDAIDKTWIGNRSSVEVGARMLEAVTLFRAAPRLRMIAVVDPLQRPVGAIFERDVRQLLFSPFGYALLSNRSLAIGLGDHVLPCPVVPLHAGAAAMLAAWQEQPGAEGLIITDQGRYLGTIDQTTLLRVAADRDAANSRRAGERGAAIQQASRTFEADARALAADLAQASRAVADTALRMAERAQQIGDGTAAVAAATGQASANLAEVAERTKAFAGALAQVERSTRDARNATEAATDRARCGARQIDGLVEAADSIGAVTALIDEIARRTTMLALNATIEAARGGESARGFAVVANEVKALAAQTRTAAGDITREIDRVRAATGGVRAAQSDLGGAIDTLDSLSAAVAEAVGEQTQAGQQISSHVVEASAATDHISRTIDDILHGARAAGQDAAAMSDLAVSLSTRADEMERHMLAFLDTLAAA</sequence>
<gene>
    <name evidence="4" type="primary">tar</name>
    <name evidence="4" type="ORF">SPHI_22900</name>
</gene>
<keyword evidence="1 2" id="KW-0807">Transducer</keyword>
<accession>A0A1V2ESW1</accession>
<dbReference type="GO" id="GO:0016020">
    <property type="term" value="C:membrane"/>
    <property type="evidence" value="ECO:0007669"/>
    <property type="project" value="InterPro"/>
</dbReference>
<comment type="caution">
    <text evidence="4">The sequence shown here is derived from an EMBL/GenBank/DDBJ whole genome shotgun (WGS) entry which is preliminary data.</text>
</comment>
<dbReference type="InterPro" id="IPR004089">
    <property type="entry name" value="MCPsignal_dom"/>
</dbReference>
<dbReference type="GO" id="GO:0007165">
    <property type="term" value="P:signal transduction"/>
    <property type="evidence" value="ECO:0007669"/>
    <property type="project" value="UniProtKB-KW"/>
</dbReference>
<dbReference type="PANTHER" id="PTHR32089:SF112">
    <property type="entry name" value="LYSOZYME-LIKE PROTEIN-RELATED"/>
    <property type="match status" value="1"/>
</dbReference>
<dbReference type="STRING" id="1915074.SPHI_22900"/>
<dbReference type="PANTHER" id="PTHR32089">
    <property type="entry name" value="METHYL-ACCEPTING CHEMOTAXIS PROTEIN MCPB"/>
    <property type="match status" value="1"/>
</dbReference>
<evidence type="ECO:0000256" key="2">
    <source>
        <dbReference type="PROSITE-ProRule" id="PRU00284"/>
    </source>
</evidence>
<dbReference type="EMBL" id="MPSB01000010">
    <property type="protein sequence ID" value="ONF95623.1"/>
    <property type="molecule type" value="Genomic_DNA"/>
</dbReference>
<proteinExistence type="predicted"/>
<dbReference type="Pfam" id="PF00015">
    <property type="entry name" value="MCPsignal"/>
    <property type="match status" value="1"/>
</dbReference>
<dbReference type="Gene3D" id="1.10.287.950">
    <property type="entry name" value="Methyl-accepting chemotaxis protein"/>
    <property type="match status" value="1"/>
</dbReference>
<evidence type="ECO:0000259" key="3">
    <source>
        <dbReference type="PROSITE" id="PS50111"/>
    </source>
</evidence>
<dbReference type="SUPFAM" id="SSF54631">
    <property type="entry name" value="CBS-domain pair"/>
    <property type="match status" value="1"/>
</dbReference>
<dbReference type="AlphaFoldDB" id="A0A1V2ESW1"/>
<evidence type="ECO:0000313" key="5">
    <source>
        <dbReference type="Proteomes" id="UP000188729"/>
    </source>
</evidence>
<dbReference type="PROSITE" id="PS50111">
    <property type="entry name" value="CHEMOTAXIS_TRANSDUC_2"/>
    <property type="match status" value="1"/>
</dbReference>